<evidence type="ECO:0000313" key="1">
    <source>
        <dbReference type="EMBL" id="MER2490305.1"/>
    </source>
</evidence>
<evidence type="ECO:0000313" key="2">
    <source>
        <dbReference type="Proteomes" id="UP001467690"/>
    </source>
</evidence>
<sequence length="109" mass="12724">QKTNATFKLGIEFTNWLTLDHNYWHPFGHVGNHIDGTPFYQHWLKHHLNDVPFQFGDFSPAVHLARQNLFFIQNTQKKTPLNDAAFALHFDATLVAEYLKQYCLKLGVK</sequence>
<gene>
    <name evidence="1" type="ORF">ABS311_00175</name>
</gene>
<protein>
    <submittedName>
        <fullName evidence="1">Tryptophan 7-halogenase</fullName>
    </submittedName>
</protein>
<accession>A0ABV1RBQ4</accession>
<proteinExistence type="predicted"/>
<dbReference type="Pfam" id="PF04820">
    <property type="entry name" value="Trp_halogenase"/>
    <property type="match status" value="1"/>
</dbReference>
<feature type="non-terminal residue" evidence="1">
    <location>
        <position position="1"/>
    </location>
</feature>
<comment type="caution">
    <text evidence="1">The sequence shown here is derived from an EMBL/GenBank/DDBJ whole genome shotgun (WGS) entry which is preliminary data.</text>
</comment>
<dbReference type="EMBL" id="JBELOE010000032">
    <property type="protein sequence ID" value="MER2490305.1"/>
    <property type="molecule type" value="Genomic_DNA"/>
</dbReference>
<keyword evidence="2" id="KW-1185">Reference proteome</keyword>
<dbReference type="RefSeq" id="WP_350400104.1">
    <property type="nucleotide sequence ID" value="NZ_JBELOE010000032.1"/>
</dbReference>
<dbReference type="InterPro" id="IPR036188">
    <property type="entry name" value="FAD/NAD-bd_sf"/>
</dbReference>
<dbReference type="InterPro" id="IPR006905">
    <property type="entry name" value="Flavin_halogenase"/>
</dbReference>
<reference evidence="1 2" key="1">
    <citation type="submission" date="2024-06" db="EMBL/GenBank/DDBJ databases">
        <authorList>
            <person name="Chen R.Y."/>
        </authorList>
    </citation>
    <scope>NUCLEOTIDE SEQUENCE [LARGE SCALE GENOMIC DNA]</scope>
    <source>
        <strain evidence="1 2">D2</strain>
    </source>
</reference>
<name>A0ABV1RBQ4_9ALTE</name>
<feature type="non-terminal residue" evidence="1">
    <location>
        <position position="109"/>
    </location>
</feature>
<dbReference type="Proteomes" id="UP001467690">
    <property type="component" value="Unassembled WGS sequence"/>
</dbReference>
<organism evidence="1 2">
    <name type="scientific">Catenovulum sediminis</name>
    <dbReference type="NCBI Taxonomy" id="1740262"/>
    <lineage>
        <taxon>Bacteria</taxon>
        <taxon>Pseudomonadati</taxon>
        <taxon>Pseudomonadota</taxon>
        <taxon>Gammaproteobacteria</taxon>
        <taxon>Alteromonadales</taxon>
        <taxon>Alteromonadaceae</taxon>
        <taxon>Catenovulum</taxon>
    </lineage>
</organism>
<dbReference type="Gene3D" id="3.50.50.60">
    <property type="entry name" value="FAD/NAD(P)-binding domain"/>
    <property type="match status" value="1"/>
</dbReference>